<dbReference type="RefSeq" id="WP_002572469.1">
    <property type="nucleotide sequence ID" value="NZ_KB851154.1"/>
</dbReference>
<gene>
    <name evidence="1" type="ORF">HMPREF1097_02763</name>
</gene>
<dbReference type="HOGENOM" id="CLU_2583462_0_0_9"/>
<organism evidence="1 2">
    <name type="scientific">Enterocloster bolteae 90B8</name>
    <dbReference type="NCBI Taxonomy" id="997897"/>
    <lineage>
        <taxon>Bacteria</taxon>
        <taxon>Bacillati</taxon>
        <taxon>Bacillota</taxon>
        <taxon>Clostridia</taxon>
        <taxon>Lachnospirales</taxon>
        <taxon>Lachnospiraceae</taxon>
        <taxon>Enterocloster</taxon>
    </lineage>
</organism>
<comment type="caution">
    <text evidence="1">The sequence shown here is derived from an EMBL/GenBank/DDBJ whole genome shotgun (WGS) entry which is preliminary data.</text>
</comment>
<dbReference type="PATRIC" id="fig|997897.5.peg.2906"/>
<reference evidence="1 2" key="1">
    <citation type="submission" date="2013-01" db="EMBL/GenBank/DDBJ databases">
        <title>The Genome Sequence of Clostridium bolteae 90B8.</title>
        <authorList>
            <consortium name="The Broad Institute Genome Sequencing Platform"/>
            <person name="Earl A."/>
            <person name="Ward D."/>
            <person name="Feldgarden M."/>
            <person name="Gevers D."/>
            <person name="Courvalin P."/>
            <person name="Lambert T."/>
            <person name="Walker B."/>
            <person name="Young S.K."/>
            <person name="Zeng Q."/>
            <person name="Gargeya S."/>
            <person name="Fitzgerald M."/>
            <person name="Haas B."/>
            <person name="Abouelleil A."/>
            <person name="Alvarado L."/>
            <person name="Arachchi H.M."/>
            <person name="Berlin A.M."/>
            <person name="Chapman S.B."/>
            <person name="Dewar J."/>
            <person name="Goldberg J."/>
            <person name="Griggs A."/>
            <person name="Gujja S."/>
            <person name="Hansen M."/>
            <person name="Howarth C."/>
            <person name="Imamovic A."/>
            <person name="Larimer J."/>
            <person name="McCowan C."/>
            <person name="Murphy C."/>
            <person name="Neiman D."/>
            <person name="Pearson M."/>
            <person name="Priest M."/>
            <person name="Roberts A."/>
            <person name="Saif S."/>
            <person name="Shea T."/>
            <person name="Sisk P."/>
            <person name="Sykes S."/>
            <person name="Wortman J."/>
            <person name="Nusbaum C."/>
            <person name="Birren B."/>
        </authorList>
    </citation>
    <scope>NUCLEOTIDE SEQUENCE [LARGE SCALE GENOMIC DNA]</scope>
    <source>
        <strain evidence="1 2">90B8</strain>
    </source>
</reference>
<evidence type="ECO:0000313" key="2">
    <source>
        <dbReference type="Proteomes" id="UP000013041"/>
    </source>
</evidence>
<dbReference type="AlphaFoldDB" id="R0B1R6"/>
<name>R0B1R6_9FIRM</name>
<dbReference type="EMBL" id="AGYG01000019">
    <property type="protein sequence ID" value="ENZ38177.1"/>
    <property type="molecule type" value="Genomic_DNA"/>
</dbReference>
<accession>R0B1R6</accession>
<proteinExistence type="predicted"/>
<evidence type="ECO:0000313" key="1">
    <source>
        <dbReference type="EMBL" id="ENZ38177.1"/>
    </source>
</evidence>
<dbReference type="Proteomes" id="UP000013041">
    <property type="component" value="Unassembled WGS sequence"/>
</dbReference>
<protein>
    <submittedName>
        <fullName evidence="1">Uncharacterized protein</fullName>
    </submittedName>
</protein>
<sequence length="80" mass="9451">MVNITSGFLKVYDKIKSGVALMDKDKNSNEPDFNKVNMTDEELLDEFERAKRIICDEIPKAPPDEFEIIWQRIMREEDEK</sequence>